<dbReference type="EMBL" id="KL142388">
    <property type="protein sequence ID" value="KDR72752.1"/>
    <property type="molecule type" value="Genomic_DNA"/>
</dbReference>
<dbReference type="InterPro" id="IPR000719">
    <property type="entry name" value="Prot_kinase_dom"/>
</dbReference>
<dbReference type="InterPro" id="IPR051681">
    <property type="entry name" value="Ser/Thr_Kinases-Pseudokinases"/>
</dbReference>
<dbReference type="InterPro" id="IPR001245">
    <property type="entry name" value="Ser-Thr/Tyr_kinase_cat_dom"/>
</dbReference>
<evidence type="ECO:0000313" key="2">
    <source>
        <dbReference type="EMBL" id="KDR72752.1"/>
    </source>
</evidence>
<dbReference type="Pfam" id="PF07714">
    <property type="entry name" value="PK_Tyr_Ser-Thr"/>
    <property type="match status" value="1"/>
</dbReference>
<keyword evidence="3" id="KW-1185">Reference proteome</keyword>
<reference evidence="3" key="1">
    <citation type="journal article" date="2014" name="Proc. Natl. Acad. Sci. U.S.A.">
        <title>Extensive sampling of basidiomycete genomes demonstrates inadequacy of the white-rot/brown-rot paradigm for wood decay fungi.</title>
        <authorList>
            <person name="Riley R."/>
            <person name="Salamov A.A."/>
            <person name="Brown D.W."/>
            <person name="Nagy L.G."/>
            <person name="Floudas D."/>
            <person name="Held B.W."/>
            <person name="Levasseur A."/>
            <person name="Lombard V."/>
            <person name="Morin E."/>
            <person name="Otillar R."/>
            <person name="Lindquist E.A."/>
            <person name="Sun H."/>
            <person name="LaButti K.M."/>
            <person name="Schmutz J."/>
            <person name="Jabbour D."/>
            <person name="Luo H."/>
            <person name="Baker S.E."/>
            <person name="Pisabarro A.G."/>
            <person name="Walton J.D."/>
            <person name="Blanchette R.A."/>
            <person name="Henrissat B."/>
            <person name="Martin F."/>
            <person name="Cullen D."/>
            <person name="Hibbett D.S."/>
            <person name="Grigoriev I.V."/>
        </authorList>
    </citation>
    <scope>NUCLEOTIDE SEQUENCE [LARGE SCALE GENOMIC DNA]</scope>
    <source>
        <strain evidence="3">CBS 339.88</strain>
    </source>
</reference>
<dbReference type="Proteomes" id="UP000027222">
    <property type="component" value="Unassembled WGS sequence"/>
</dbReference>
<dbReference type="GO" id="GO:0004674">
    <property type="term" value="F:protein serine/threonine kinase activity"/>
    <property type="evidence" value="ECO:0007669"/>
    <property type="project" value="TreeGrafter"/>
</dbReference>
<dbReference type="SMART" id="SM00220">
    <property type="entry name" value="S_TKc"/>
    <property type="match status" value="1"/>
</dbReference>
<dbReference type="STRING" id="685588.A0A067SRS4"/>
<dbReference type="InterPro" id="IPR013724">
    <property type="entry name" value="GIT_SHD"/>
</dbReference>
<accession>A0A067SRS4</accession>
<dbReference type="PROSITE" id="PS50011">
    <property type="entry name" value="PROTEIN_KINASE_DOM"/>
    <property type="match status" value="1"/>
</dbReference>
<dbReference type="SUPFAM" id="SSF56112">
    <property type="entry name" value="Protein kinase-like (PK-like)"/>
    <property type="match status" value="1"/>
</dbReference>
<dbReference type="InterPro" id="IPR011009">
    <property type="entry name" value="Kinase-like_dom_sf"/>
</dbReference>
<proteinExistence type="predicted"/>
<dbReference type="OrthoDB" id="122279at2759"/>
<dbReference type="InterPro" id="IPR008271">
    <property type="entry name" value="Ser/Thr_kinase_AS"/>
</dbReference>
<dbReference type="Gene3D" id="1.10.510.10">
    <property type="entry name" value="Transferase(Phosphotransferase) domain 1"/>
    <property type="match status" value="1"/>
</dbReference>
<dbReference type="HOGENOM" id="CLU_375071_0_0_1"/>
<feature type="domain" description="Protein kinase" evidence="1">
    <location>
        <begin position="307"/>
        <end position="580"/>
    </location>
</feature>
<evidence type="ECO:0000259" key="1">
    <source>
        <dbReference type="PROSITE" id="PS50011"/>
    </source>
</evidence>
<dbReference type="GO" id="GO:0005524">
    <property type="term" value="F:ATP binding"/>
    <property type="evidence" value="ECO:0007669"/>
    <property type="project" value="InterPro"/>
</dbReference>
<dbReference type="AlphaFoldDB" id="A0A067SRS4"/>
<sequence length="740" mass="84305">MDPTSPRYPIKLEMCNNQRLQDPPTYMLHDSEVASSNWEEYYMELDALGRYFLSNLPCSGESIQHEWPKLTRALQQMTREAFFEFCRDISEEISRRHNDLRDGMFFLPPYDNMSLGRNHTRQKLASISERRFHTLCLRVCFEIGRRCARRTSNRRKSSLPPFNDPMTEASVESVERAAMLDNYHPHYSRSLYGDLSRILDNNHDEILEPAEYDFRRFVFPEISYDHFNATISAIYSVFVSILQDKEQYANLLRYRGDTAQQLLDLIQMLLDYPQAGVGAKNNLLAALSRLCGKSGLHPRCFVLTGIKRGESQATSGAFADIWKGEFQGQPVCLKIVRMYQSSNRERWLTDFSREAILWGHVSHANLLPFYGIYHLEDHDGRLCLVSPWMDNGNITEYLTQTPSAHRILLVSDIAAGLHYLHQRDIVHGDLKGANILVTDSGRACLSDFGLSTALGTSVLPHGSSSSSAGLGGTIRWQSPELLNPQEEYPRASIESDVYAFACVLYEIYIGLAPFYEYARDVTVIFQVMKGRKPSKPSPRSISFHEWGLSETLWKTMEDCWNENPKQRPTMSHVISKHRLRDINDPRLMNNWEEQSASRFRNAIYRSDRLSISVLETVLSWDISAWNQVPHDSVKSLPKSGLPLSRHPLDFENRTLVSYLSAMYKGDAGNSTLTLPIKMQFTLLTTVLVACMTVFVSASPVPAPVQVEARGRPFLPREAAVEVAREAEAEPAPICGKYLCL</sequence>
<dbReference type="PROSITE" id="PS00108">
    <property type="entry name" value="PROTEIN_KINASE_ST"/>
    <property type="match status" value="1"/>
</dbReference>
<dbReference type="SMART" id="SM00555">
    <property type="entry name" value="GIT"/>
    <property type="match status" value="2"/>
</dbReference>
<dbReference type="PANTHER" id="PTHR44329">
    <property type="entry name" value="SERINE/THREONINE-PROTEIN KINASE TNNI3K-RELATED"/>
    <property type="match status" value="1"/>
</dbReference>
<protein>
    <recommendedName>
        <fullName evidence="1">Protein kinase domain-containing protein</fullName>
    </recommendedName>
</protein>
<organism evidence="2 3">
    <name type="scientific">Galerina marginata (strain CBS 339.88)</name>
    <dbReference type="NCBI Taxonomy" id="685588"/>
    <lineage>
        <taxon>Eukaryota</taxon>
        <taxon>Fungi</taxon>
        <taxon>Dikarya</taxon>
        <taxon>Basidiomycota</taxon>
        <taxon>Agaricomycotina</taxon>
        <taxon>Agaricomycetes</taxon>
        <taxon>Agaricomycetidae</taxon>
        <taxon>Agaricales</taxon>
        <taxon>Agaricineae</taxon>
        <taxon>Strophariaceae</taxon>
        <taxon>Galerina</taxon>
    </lineage>
</organism>
<gene>
    <name evidence="2" type="ORF">GALMADRAFT_143032</name>
</gene>
<evidence type="ECO:0000313" key="3">
    <source>
        <dbReference type="Proteomes" id="UP000027222"/>
    </source>
</evidence>
<name>A0A067SRS4_GALM3</name>